<dbReference type="CTD" id="20208849"/>
<reference evidence="7" key="3">
    <citation type="submission" date="2015-06" db="UniProtKB">
        <authorList>
            <consortium name="EnsemblMetazoa"/>
        </authorList>
    </citation>
    <scope>IDENTIFICATION</scope>
</reference>
<dbReference type="EMBL" id="AMQM01008567">
    <property type="status" value="NOT_ANNOTATED_CDS"/>
    <property type="molecule type" value="Genomic_DNA"/>
</dbReference>
<name>T1FJ50_HELRO</name>
<feature type="domain" description="Tyrosine-protein phosphatase" evidence="4">
    <location>
        <begin position="178"/>
        <end position="442"/>
    </location>
</feature>
<protein>
    <submittedName>
        <fullName evidence="6 7">Uncharacterized protein</fullName>
    </submittedName>
</protein>
<dbReference type="GeneID" id="20208849"/>
<dbReference type="HOGENOM" id="CLU_607328_0_0_1"/>
<reference evidence="8" key="1">
    <citation type="submission" date="2012-12" db="EMBL/GenBank/DDBJ databases">
        <authorList>
            <person name="Hellsten U."/>
            <person name="Grimwood J."/>
            <person name="Chapman J.A."/>
            <person name="Shapiro H."/>
            <person name="Aerts A."/>
            <person name="Otillar R.P."/>
            <person name="Terry A.Y."/>
            <person name="Boore J.L."/>
            <person name="Simakov O."/>
            <person name="Marletaz F."/>
            <person name="Cho S.-J."/>
            <person name="Edsinger-Gonzales E."/>
            <person name="Havlak P."/>
            <person name="Kuo D.-H."/>
            <person name="Larsson T."/>
            <person name="Lv J."/>
            <person name="Arendt D."/>
            <person name="Savage R."/>
            <person name="Osoegawa K."/>
            <person name="de Jong P."/>
            <person name="Lindberg D.R."/>
            <person name="Seaver E.C."/>
            <person name="Weisblat D.A."/>
            <person name="Putnam N.H."/>
            <person name="Grigoriev I.V."/>
            <person name="Rokhsar D.S."/>
        </authorList>
    </citation>
    <scope>NUCLEOTIDE SEQUENCE</scope>
</reference>
<keyword evidence="8" id="KW-1185">Reference proteome</keyword>
<dbReference type="PRINTS" id="PR00700">
    <property type="entry name" value="PRTYPHPHTASE"/>
</dbReference>
<dbReference type="PANTHER" id="PTHR46106">
    <property type="entry name" value="IA-2 PROTEIN TYROSINE PHOSPHATASE, ISOFORM C"/>
    <property type="match status" value="1"/>
</dbReference>
<dbReference type="EnsemblMetazoa" id="HelroT183084">
    <property type="protein sequence ID" value="HelroP183084"/>
    <property type="gene ID" value="HelroG183084"/>
</dbReference>
<dbReference type="Proteomes" id="UP000015101">
    <property type="component" value="Unassembled WGS sequence"/>
</dbReference>
<dbReference type="SUPFAM" id="SSF52799">
    <property type="entry name" value="(Phosphotyrosine protein) phosphatases II"/>
    <property type="match status" value="1"/>
</dbReference>
<accession>T1FJ50</accession>
<dbReference type="PROSITE" id="PS00383">
    <property type="entry name" value="TYR_PHOSPHATASE_1"/>
    <property type="match status" value="1"/>
</dbReference>
<dbReference type="GO" id="GO:0030659">
    <property type="term" value="C:cytoplasmic vesicle membrane"/>
    <property type="evidence" value="ECO:0007669"/>
    <property type="project" value="UniProtKB-SubCell"/>
</dbReference>
<dbReference type="InParanoid" id="T1FJ50"/>
<dbReference type="PROSITE" id="PS50056">
    <property type="entry name" value="TYR_PHOSPHATASE_2"/>
    <property type="match status" value="1"/>
</dbReference>
<dbReference type="RefSeq" id="XP_009032041.1">
    <property type="nucleotide sequence ID" value="XM_009033793.1"/>
</dbReference>
<dbReference type="AlphaFoldDB" id="T1FJ50"/>
<dbReference type="PROSITE" id="PS50055">
    <property type="entry name" value="TYR_PHOSPHATASE_PTP"/>
    <property type="match status" value="1"/>
</dbReference>
<evidence type="ECO:0000313" key="8">
    <source>
        <dbReference type="Proteomes" id="UP000015101"/>
    </source>
</evidence>
<dbReference type="KEGG" id="hro:HELRODRAFT_183084"/>
<evidence type="ECO:0000256" key="2">
    <source>
        <dbReference type="ARBA" id="ARBA00023329"/>
    </source>
</evidence>
<dbReference type="Pfam" id="PF00102">
    <property type="entry name" value="Y_phosphatase"/>
    <property type="match status" value="1"/>
</dbReference>
<dbReference type="InterPro" id="IPR029021">
    <property type="entry name" value="Prot-tyrosine_phosphatase-like"/>
</dbReference>
<feature type="compositionally biased region" description="Low complexity" evidence="3">
    <location>
        <begin position="98"/>
        <end position="114"/>
    </location>
</feature>
<dbReference type="GO" id="GO:0030141">
    <property type="term" value="C:secretory granule"/>
    <property type="evidence" value="ECO:0007669"/>
    <property type="project" value="InterPro"/>
</dbReference>
<dbReference type="GO" id="GO:0004725">
    <property type="term" value="F:protein tyrosine phosphatase activity"/>
    <property type="evidence" value="ECO:0007669"/>
    <property type="project" value="InterPro"/>
</dbReference>
<dbReference type="SMART" id="SM00404">
    <property type="entry name" value="PTPc_motif"/>
    <property type="match status" value="1"/>
</dbReference>
<dbReference type="InterPro" id="IPR033522">
    <property type="entry name" value="IA-2/IA-2_beta"/>
</dbReference>
<comment type="subcellular location">
    <subcellularLocation>
        <location evidence="1">Cytoplasmic vesicle membrane</location>
        <topology evidence="1">Single-pass type I membrane protein</topology>
    </subcellularLocation>
</comment>
<feature type="domain" description="Tyrosine specific protein phosphatases" evidence="5">
    <location>
        <begin position="361"/>
        <end position="433"/>
    </location>
</feature>
<feature type="region of interest" description="Disordered" evidence="3">
    <location>
        <begin position="93"/>
        <end position="114"/>
    </location>
</feature>
<dbReference type="InterPro" id="IPR000242">
    <property type="entry name" value="PTP_cat"/>
</dbReference>
<evidence type="ECO:0000259" key="5">
    <source>
        <dbReference type="PROSITE" id="PS50056"/>
    </source>
</evidence>
<dbReference type="EMBL" id="KB097795">
    <property type="protein sequence ID" value="ESN89876.1"/>
    <property type="molecule type" value="Genomic_DNA"/>
</dbReference>
<proteinExistence type="predicted"/>
<evidence type="ECO:0000256" key="1">
    <source>
        <dbReference type="ARBA" id="ARBA00004358"/>
    </source>
</evidence>
<reference evidence="6 8" key="2">
    <citation type="journal article" date="2013" name="Nature">
        <title>Insights into bilaterian evolution from three spiralian genomes.</title>
        <authorList>
            <person name="Simakov O."/>
            <person name="Marletaz F."/>
            <person name="Cho S.J."/>
            <person name="Edsinger-Gonzales E."/>
            <person name="Havlak P."/>
            <person name="Hellsten U."/>
            <person name="Kuo D.H."/>
            <person name="Larsson T."/>
            <person name="Lv J."/>
            <person name="Arendt D."/>
            <person name="Savage R."/>
            <person name="Osoegawa K."/>
            <person name="de Jong P."/>
            <person name="Grimwood J."/>
            <person name="Chapman J.A."/>
            <person name="Shapiro H."/>
            <person name="Aerts A."/>
            <person name="Otillar R.P."/>
            <person name="Terry A.Y."/>
            <person name="Boore J.L."/>
            <person name="Grigoriev I.V."/>
            <person name="Lindberg D.R."/>
            <person name="Seaver E.C."/>
            <person name="Weisblat D.A."/>
            <person name="Putnam N.H."/>
            <person name="Rokhsar D.S."/>
        </authorList>
    </citation>
    <scope>NUCLEOTIDE SEQUENCE</scope>
</reference>
<dbReference type="InterPro" id="IPR000387">
    <property type="entry name" value="Tyr_Pase_dom"/>
</dbReference>
<organism evidence="7 8">
    <name type="scientific">Helobdella robusta</name>
    <name type="common">Californian leech</name>
    <dbReference type="NCBI Taxonomy" id="6412"/>
    <lineage>
        <taxon>Eukaryota</taxon>
        <taxon>Metazoa</taxon>
        <taxon>Spiralia</taxon>
        <taxon>Lophotrochozoa</taxon>
        <taxon>Annelida</taxon>
        <taxon>Clitellata</taxon>
        <taxon>Hirudinea</taxon>
        <taxon>Rhynchobdellida</taxon>
        <taxon>Glossiphoniidae</taxon>
        <taxon>Helobdella</taxon>
    </lineage>
</organism>
<evidence type="ECO:0000256" key="3">
    <source>
        <dbReference type="SAM" id="MobiDB-lite"/>
    </source>
</evidence>
<sequence>MNISHCDGEKNVFIHQKKAQAGASAAARIDYFIDLIIEFARNILRDNKKVDHNNKGKSFNNHNSSYSSICYNNKNNDMMNNSENNHHTVLRPYHSSINNSENNQNNNNTNNQDNRLATKSLKVIRTNSSGMFVSVCEDDDDDDDLSCSTHHNRYGLDIITGHLVLSYMEAHLKDSTKLDNDWLSLSSYEPDDVTTSDALLPENIRKNRTLNILPYNWNRFILNKQANVNRCDYINASKITDHDPNMLSYIFTQNPLPHTVADFWQLVWESRSTAIINLTSLTDQSQCHPYWPEAGVEIYHKFEVHLVSQHINNRNYVVRNLLLRNLQQQQQQQRYETRTITQYHYLKWPKDELPLSIKSLLEFRRKVNKFCRGSNNALVIHCCDGAGRTGTYALIDNVINRISNGAKELDIAAALEHFRDQRMKCVASKEQYELVLFCVAECVRNHLLRHK</sequence>
<evidence type="ECO:0000259" key="4">
    <source>
        <dbReference type="PROSITE" id="PS50055"/>
    </source>
</evidence>
<dbReference type="STRING" id="6412.T1FJ50"/>
<gene>
    <name evidence="7" type="primary">20208849</name>
    <name evidence="6" type="ORF">HELRODRAFT_183084</name>
</gene>
<dbReference type="InterPro" id="IPR016130">
    <property type="entry name" value="Tyr_Pase_AS"/>
</dbReference>
<dbReference type="PANTHER" id="PTHR46106:SF4">
    <property type="entry name" value="IA-2 PROTEIN TYROSINE PHOSPHATASE, ISOFORM C"/>
    <property type="match status" value="1"/>
</dbReference>
<evidence type="ECO:0000313" key="6">
    <source>
        <dbReference type="EMBL" id="ESN89876.1"/>
    </source>
</evidence>
<dbReference type="eggNOG" id="KOG0793">
    <property type="taxonomic scope" value="Eukaryota"/>
</dbReference>
<dbReference type="InterPro" id="IPR003595">
    <property type="entry name" value="Tyr_Pase_cat"/>
</dbReference>
<dbReference type="SMART" id="SM00194">
    <property type="entry name" value="PTPc"/>
    <property type="match status" value="1"/>
</dbReference>
<keyword evidence="2" id="KW-0968">Cytoplasmic vesicle</keyword>
<evidence type="ECO:0000313" key="7">
    <source>
        <dbReference type="EnsemblMetazoa" id="HelroP183084"/>
    </source>
</evidence>
<dbReference type="OrthoDB" id="9880441at2759"/>
<dbReference type="Gene3D" id="3.90.190.10">
    <property type="entry name" value="Protein tyrosine phosphatase superfamily"/>
    <property type="match status" value="1"/>
</dbReference>